<evidence type="ECO:0000313" key="4">
    <source>
        <dbReference type="EMBL" id="KAJ3252235.1"/>
    </source>
</evidence>
<dbReference type="InterPro" id="IPR016181">
    <property type="entry name" value="Acyl_CoA_acyltransferase"/>
</dbReference>
<evidence type="ECO:0000259" key="3">
    <source>
        <dbReference type="PROSITE" id="PS51186"/>
    </source>
</evidence>
<dbReference type="EMBL" id="JADGKB010000149">
    <property type="protein sequence ID" value="KAJ3252235.1"/>
    <property type="molecule type" value="Genomic_DNA"/>
</dbReference>
<dbReference type="GO" id="GO:0031415">
    <property type="term" value="C:NatA complex"/>
    <property type="evidence" value="ECO:0007669"/>
    <property type="project" value="TreeGrafter"/>
</dbReference>
<dbReference type="GO" id="GO:0007064">
    <property type="term" value="P:mitotic sister chromatid cohesion"/>
    <property type="evidence" value="ECO:0007669"/>
    <property type="project" value="TreeGrafter"/>
</dbReference>
<keyword evidence="1" id="KW-0808">Transferase</keyword>
<evidence type="ECO:0000313" key="5">
    <source>
        <dbReference type="Proteomes" id="UP001210925"/>
    </source>
</evidence>
<dbReference type="Pfam" id="PF00583">
    <property type="entry name" value="Acetyltransf_1"/>
    <property type="match status" value="1"/>
</dbReference>
<name>A0AAD5Y2X5_9FUNG</name>
<organism evidence="4 5">
    <name type="scientific">Boothiomyces macroporosus</name>
    <dbReference type="NCBI Taxonomy" id="261099"/>
    <lineage>
        <taxon>Eukaryota</taxon>
        <taxon>Fungi</taxon>
        <taxon>Fungi incertae sedis</taxon>
        <taxon>Chytridiomycota</taxon>
        <taxon>Chytridiomycota incertae sedis</taxon>
        <taxon>Chytridiomycetes</taxon>
        <taxon>Rhizophydiales</taxon>
        <taxon>Terramycetaceae</taxon>
        <taxon>Boothiomyces</taxon>
    </lineage>
</organism>
<gene>
    <name evidence="4" type="ORF">HK103_001670</name>
</gene>
<sequence length="145" mass="16514">MTMLNEKLGNLKISPKDRKALDDLTVNNIGQLKTIIKYCFETPIQDEFLQNESRLVYFNDICVGGISSKKTGDTIAIKVLAVLPAYRNQGLARMLLNELVENARTKKYDILETKPLYVTVDTGLSDAFFTHYGFELKDDRLIYTL</sequence>
<dbReference type="PANTHER" id="PTHR42919:SF8">
    <property type="entry name" value="N-ALPHA-ACETYLTRANSFERASE 50"/>
    <property type="match status" value="1"/>
</dbReference>
<dbReference type="InterPro" id="IPR000182">
    <property type="entry name" value="GNAT_dom"/>
</dbReference>
<dbReference type="AlphaFoldDB" id="A0AAD5Y2X5"/>
<dbReference type="GO" id="GO:0016747">
    <property type="term" value="F:acyltransferase activity, transferring groups other than amino-acyl groups"/>
    <property type="evidence" value="ECO:0007669"/>
    <property type="project" value="InterPro"/>
</dbReference>
<accession>A0AAD5Y2X5</accession>
<dbReference type="SUPFAM" id="SSF55729">
    <property type="entry name" value="Acyl-CoA N-acyltransferases (Nat)"/>
    <property type="match status" value="1"/>
</dbReference>
<protein>
    <recommendedName>
        <fullName evidence="3">N-acetyltransferase domain-containing protein</fullName>
    </recommendedName>
</protein>
<dbReference type="Proteomes" id="UP001210925">
    <property type="component" value="Unassembled WGS sequence"/>
</dbReference>
<dbReference type="InterPro" id="IPR051556">
    <property type="entry name" value="N-term/lysine_N-AcTrnsfr"/>
</dbReference>
<evidence type="ECO:0000256" key="1">
    <source>
        <dbReference type="ARBA" id="ARBA00022679"/>
    </source>
</evidence>
<comment type="caution">
    <text evidence="4">The sequence shown here is derived from an EMBL/GenBank/DDBJ whole genome shotgun (WGS) entry which is preliminary data.</text>
</comment>
<keyword evidence="5" id="KW-1185">Reference proteome</keyword>
<reference evidence="4" key="1">
    <citation type="submission" date="2020-05" db="EMBL/GenBank/DDBJ databases">
        <title>Phylogenomic resolution of chytrid fungi.</title>
        <authorList>
            <person name="Stajich J.E."/>
            <person name="Amses K."/>
            <person name="Simmons R."/>
            <person name="Seto K."/>
            <person name="Myers J."/>
            <person name="Bonds A."/>
            <person name="Quandt C.A."/>
            <person name="Barry K."/>
            <person name="Liu P."/>
            <person name="Grigoriev I."/>
            <person name="Longcore J.E."/>
            <person name="James T.Y."/>
        </authorList>
    </citation>
    <scope>NUCLEOTIDE SEQUENCE</scope>
    <source>
        <strain evidence="4">PLAUS21</strain>
    </source>
</reference>
<feature type="domain" description="N-acetyltransferase" evidence="3">
    <location>
        <begin position="19"/>
        <end position="145"/>
    </location>
</feature>
<dbReference type="CDD" id="cd04301">
    <property type="entry name" value="NAT_SF"/>
    <property type="match status" value="1"/>
</dbReference>
<evidence type="ECO:0000256" key="2">
    <source>
        <dbReference type="ARBA" id="ARBA00023315"/>
    </source>
</evidence>
<keyword evidence="2" id="KW-0012">Acyltransferase</keyword>
<dbReference type="PANTHER" id="PTHR42919">
    <property type="entry name" value="N-ALPHA-ACETYLTRANSFERASE"/>
    <property type="match status" value="1"/>
</dbReference>
<dbReference type="PROSITE" id="PS51186">
    <property type="entry name" value="GNAT"/>
    <property type="match status" value="1"/>
</dbReference>
<dbReference type="Gene3D" id="3.40.630.30">
    <property type="match status" value="1"/>
</dbReference>
<proteinExistence type="predicted"/>